<name>A0A848J681_9BACT</name>
<keyword evidence="5" id="KW-1185">Reference proteome</keyword>
<dbReference type="InterPro" id="IPR036291">
    <property type="entry name" value="NAD(P)-bd_dom_sf"/>
</dbReference>
<dbReference type="RefSeq" id="WP_169683625.1">
    <property type="nucleotide sequence ID" value="NZ_JABBNU010000010.1"/>
</dbReference>
<dbReference type="InterPro" id="IPR010099">
    <property type="entry name" value="SDR39U1"/>
</dbReference>
<evidence type="ECO:0000313" key="5">
    <source>
        <dbReference type="Proteomes" id="UP000559010"/>
    </source>
</evidence>
<protein>
    <submittedName>
        <fullName evidence="4">TIGR01777 family protein</fullName>
    </submittedName>
</protein>
<dbReference type="InterPro" id="IPR013549">
    <property type="entry name" value="DUF1731"/>
</dbReference>
<evidence type="ECO:0000259" key="2">
    <source>
        <dbReference type="Pfam" id="PF01370"/>
    </source>
</evidence>
<comment type="similarity">
    <text evidence="1">Belongs to the NAD(P)-dependent epimerase/dehydratase family. SDR39U1 subfamily.</text>
</comment>
<reference evidence="4 5" key="1">
    <citation type="submission" date="2020-04" db="EMBL/GenBank/DDBJ databases">
        <title>Flammeovirgaceae bacterium KN852 isolated from deep sea.</title>
        <authorList>
            <person name="Zhang D.-C."/>
        </authorList>
    </citation>
    <scope>NUCLEOTIDE SEQUENCE [LARGE SCALE GENOMIC DNA]</scope>
    <source>
        <strain evidence="4 5">KN852</strain>
    </source>
</reference>
<sequence>MRKIVIAGGTGFLGRLLSKYLYNAGFDVYILTRSVEISDKFKYVYWDGQSLGRWTEILEGAEAVINLCGKSVNCRYNEHNKSLIYTTRIIPTNLLGRAISKCVNPPKVWMNSSSATIYADSYHQANTEDTGIIGEGFSVDVCRKWELEFNSFTLPKTRKVILRTSIVLGKNGGALIPIKTLVKFGLGGKHGSGDQFVSWIHEEDFCRAISFILEHSDLKGVINIAAPCPVTNFELMNTIRGIMKVPFGIPQGEKLLGFGALLIGTETELVLKSRRVVSNKLNYCNFKFKFNNVRHALKDLL</sequence>
<dbReference type="NCBIfam" id="TIGR01777">
    <property type="entry name" value="yfcH"/>
    <property type="match status" value="1"/>
</dbReference>
<accession>A0A848J681</accession>
<feature type="domain" description="DUF1731" evidence="3">
    <location>
        <begin position="261"/>
        <end position="300"/>
    </location>
</feature>
<feature type="domain" description="NAD-dependent epimerase/dehydratase" evidence="2">
    <location>
        <begin position="4"/>
        <end position="130"/>
    </location>
</feature>
<dbReference type="Gene3D" id="3.40.50.720">
    <property type="entry name" value="NAD(P)-binding Rossmann-like Domain"/>
    <property type="match status" value="1"/>
</dbReference>
<dbReference type="InterPro" id="IPR001509">
    <property type="entry name" value="Epimerase_deHydtase"/>
</dbReference>
<proteinExistence type="inferred from homology"/>
<dbReference type="EMBL" id="JABBNU010000010">
    <property type="protein sequence ID" value="NMM49974.1"/>
    <property type="molecule type" value="Genomic_DNA"/>
</dbReference>
<dbReference type="AlphaFoldDB" id="A0A848J681"/>
<gene>
    <name evidence="4" type="ORF">HH304_16325</name>
</gene>
<organism evidence="4 5">
    <name type="scientific">Marinigracilibium pacificum</name>
    <dbReference type="NCBI Taxonomy" id="2729599"/>
    <lineage>
        <taxon>Bacteria</taxon>
        <taxon>Pseudomonadati</taxon>
        <taxon>Bacteroidota</taxon>
        <taxon>Cytophagia</taxon>
        <taxon>Cytophagales</taxon>
        <taxon>Flammeovirgaceae</taxon>
        <taxon>Marinigracilibium</taxon>
    </lineage>
</organism>
<dbReference type="Pfam" id="PF08338">
    <property type="entry name" value="DUF1731"/>
    <property type="match status" value="1"/>
</dbReference>
<evidence type="ECO:0000259" key="3">
    <source>
        <dbReference type="Pfam" id="PF08338"/>
    </source>
</evidence>
<evidence type="ECO:0000313" key="4">
    <source>
        <dbReference type="EMBL" id="NMM49974.1"/>
    </source>
</evidence>
<comment type="caution">
    <text evidence="4">The sequence shown here is derived from an EMBL/GenBank/DDBJ whole genome shotgun (WGS) entry which is preliminary data.</text>
</comment>
<dbReference type="Proteomes" id="UP000559010">
    <property type="component" value="Unassembled WGS sequence"/>
</dbReference>
<dbReference type="PANTHER" id="PTHR11092">
    <property type="entry name" value="SUGAR NUCLEOTIDE EPIMERASE RELATED"/>
    <property type="match status" value="1"/>
</dbReference>
<dbReference type="PANTHER" id="PTHR11092:SF0">
    <property type="entry name" value="EPIMERASE FAMILY PROTEIN SDR39U1"/>
    <property type="match status" value="1"/>
</dbReference>
<evidence type="ECO:0000256" key="1">
    <source>
        <dbReference type="ARBA" id="ARBA00009353"/>
    </source>
</evidence>
<dbReference type="Pfam" id="PF01370">
    <property type="entry name" value="Epimerase"/>
    <property type="match status" value="1"/>
</dbReference>
<dbReference type="SUPFAM" id="SSF51735">
    <property type="entry name" value="NAD(P)-binding Rossmann-fold domains"/>
    <property type="match status" value="1"/>
</dbReference>